<organism evidence="5 6">
    <name type="scientific">Gloeobacter kilaueensis (strain ATCC BAA-2537 / CCAP 1431/1 / ULC 316 / JS1)</name>
    <dbReference type="NCBI Taxonomy" id="1183438"/>
    <lineage>
        <taxon>Bacteria</taxon>
        <taxon>Bacillati</taxon>
        <taxon>Cyanobacteriota</taxon>
        <taxon>Cyanophyceae</taxon>
        <taxon>Gloeobacterales</taxon>
        <taxon>Gloeobacteraceae</taxon>
        <taxon>Gloeobacter</taxon>
    </lineage>
</organism>
<dbReference type="HOGENOM" id="CLU_000445_88_16_3"/>
<reference evidence="5 6" key="1">
    <citation type="journal article" date="2013" name="PLoS ONE">
        <title>Cultivation and Complete Genome Sequencing of Gloeobacter kilaueensis sp. nov., from a Lava Cave in Kilauea Caldera, Hawai'i.</title>
        <authorList>
            <person name="Saw J.H."/>
            <person name="Schatz M."/>
            <person name="Brown M.V."/>
            <person name="Kunkel D.D."/>
            <person name="Foster J.S."/>
            <person name="Shick H."/>
            <person name="Christensen S."/>
            <person name="Hou S."/>
            <person name="Wan X."/>
            <person name="Donachie S.P."/>
        </authorList>
    </citation>
    <scope>NUCLEOTIDE SEQUENCE [LARGE SCALE GENOMIC DNA]</scope>
    <source>
        <strain evidence="6">JS</strain>
    </source>
</reference>
<dbReference type="eggNOG" id="COG2207">
    <property type="taxonomic scope" value="Bacteria"/>
</dbReference>
<sequence length="283" mass="32247">MVEVSHHNIQAWTALGCVLELYRYAPGRADGTLRHSHEEYQFCLSLNFPGEYFYRRAYHAVPVGALSVIHPGELHSAQDREDRPYPVLYRMLSAPVLLLQQLGAQIAGRDVGAPFFKVPVVLDAELRHLFVAFHRATAPAAPLLVQEAALIELMCLWIERYADRGQSVRFPPDAPQAVQRARAYLEDNISRNITMAELAQIAGLNPYHLHRLFERSFGCPPHRYHLQIRIERARRMLARGEIASEVALATGFADQSHFSRHFKRWWAVTPGRYAPPIKNVQDP</sequence>
<evidence type="ECO:0000259" key="4">
    <source>
        <dbReference type="PROSITE" id="PS01124"/>
    </source>
</evidence>
<dbReference type="Proteomes" id="UP000017396">
    <property type="component" value="Chromosome"/>
</dbReference>
<dbReference type="PRINTS" id="PR00032">
    <property type="entry name" value="HTHARAC"/>
</dbReference>
<dbReference type="InterPro" id="IPR037923">
    <property type="entry name" value="HTH-like"/>
</dbReference>
<dbReference type="SMART" id="SM00342">
    <property type="entry name" value="HTH_ARAC"/>
    <property type="match status" value="1"/>
</dbReference>
<dbReference type="EMBL" id="CP003587">
    <property type="protein sequence ID" value="AGY60342.1"/>
    <property type="molecule type" value="Genomic_DNA"/>
</dbReference>
<dbReference type="PANTHER" id="PTHR46796">
    <property type="entry name" value="HTH-TYPE TRANSCRIPTIONAL ACTIVATOR RHAS-RELATED"/>
    <property type="match status" value="1"/>
</dbReference>
<dbReference type="SUPFAM" id="SSF51215">
    <property type="entry name" value="Regulatory protein AraC"/>
    <property type="match status" value="1"/>
</dbReference>
<gene>
    <name evidence="5" type="ORF">GKIL_4096</name>
</gene>
<evidence type="ECO:0000256" key="1">
    <source>
        <dbReference type="ARBA" id="ARBA00023015"/>
    </source>
</evidence>
<keyword evidence="1" id="KW-0805">Transcription regulation</keyword>
<dbReference type="PROSITE" id="PS01124">
    <property type="entry name" value="HTH_ARAC_FAMILY_2"/>
    <property type="match status" value="1"/>
</dbReference>
<dbReference type="InterPro" id="IPR050204">
    <property type="entry name" value="AraC_XylS_family_regulators"/>
</dbReference>
<keyword evidence="3" id="KW-0804">Transcription</keyword>
<dbReference type="Pfam" id="PF02311">
    <property type="entry name" value="AraC_binding"/>
    <property type="match status" value="1"/>
</dbReference>
<dbReference type="RefSeq" id="WP_023175683.1">
    <property type="nucleotide sequence ID" value="NC_022600.1"/>
</dbReference>
<dbReference type="Gene3D" id="1.10.10.60">
    <property type="entry name" value="Homeodomain-like"/>
    <property type="match status" value="2"/>
</dbReference>
<dbReference type="InterPro" id="IPR003313">
    <property type="entry name" value="AraC-bd"/>
</dbReference>
<dbReference type="PATRIC" id="fig|1183438.3.peg.4033"/>
<dbReference type="AlphaFoldDB" id="U5QMZ9"/>
<dbReference type="GO" id="GO:0003700">
    <property type="term" value="F:DNA-binding transcription factor activity"/>
    <property type="evidence" value="ECO:0007669"/>
    <property type="project" value="InterPro"/>
</dbReference>
<dbReference type="InterPro" id="IPR009057">
    <property type="entry name" value="Homeodomain-like_sf"/>
</dbReference>
<evidence type="ECO:0000256" key="2">
    <source>
        <dbReference type="ARBA" id="ARBA00023125"/>
    </source>
</evidence>
<evidence type="ECO:0000313" key="5">
    <source>
        <dbReference type="EMBL" id="AGY60342.1"/>
    </source>
</evidence>
<keyword evidence="2" id="KW-0238">DNA-binding</keyword>
<dbReference type="InterPro" id="IPR018060">
    <property type="entry name" value="HTH_AraC"/>
</dbReference>
<protein>
    <submittedName>
        <fullName evidence="5">AraC family transcriptional regulator</fullName>
    </submittedName>
</protein>
<dbReference type="Pfam" id="PF12833">
    <property type="entry name" value="HTH_18"/>
    <property type="match status" value="1"/>
</dbReference>
<evidence type="ECO:0000256" key="3">
    <source>
        <dbReference type="ARBA" id="ARBA00023163"/>
    </source>
</evidence>
<dbReference type="PANTHER" id="PTHR46796:SF2">
    <property type="entry name" value="TRANSCRIPTIONAL REGULATORY PROTEIN"/>
    <property type="match status" value="1"/>
</dbReference>
<dbReference type="InterPro" id="IPR020449">
    <property type="entry name" value="Tscrpt_reg_AraC-type_HTH"/>
</dbReference>
<accession>U5QMZ9</accession>
<dbReference type="SUPFAM" id="SSF46689">
    <property type="entry name" value="Homeodomain-like"/>
    <property type="match status" value="2"/>
</dbReference>
<keyword evidence="6" id="KW-1185">Reference proteome</keyword>
<evidence type="ECO:0000313" key="6">
    <source>
        <dbReference type="Proteomes" id="UP000017396"/>
    </source>
</evidence>
<name>U5QMZ9_GLOK1</name>
<proteinExistence type="predicted"/>
<dbReference type="OrthoDB" id="516605at2"/>
<dbReference type="STRING" id="1183438.GKIL_4096"/>
<feature type="domain" description="HTH araC/xylS-type" evidence="4">
    <location>
        <begin position="179"/>
        <end position="276"/>
    </location>
</feature>
<dbReference type="KEGG" id="glj:GKIL_4096"/>
<dbReference type="GO" id="GO:0043565">
    <property type="term" value="F:sequence-specific DNA binding"/>
    <property type="evidence" value="ECO:0007669"/>
    <property type="project" value="InterPro"/>
</dbReference>